<dbReference type="SUPFAM" id="SSF48592">
    <property type="entry name" value="GroEL equatorial domain-like"/>
    <property type="match status" value="1"/>
</dbReference>
<dbReference type="GO" id="GO:0005634">
    <property type="term" value="C:nucleus"/>
    <property type="evidence" value="ECO:0007669"/>
    <property type="project" value="TreeGrafter"/>
</dbReference>
<dbReference type="SUPFAM" id="SSF52029">
    <property type="entry name" value="GroEL apical domain-like"/>
    <property type="match status" value="1"/>
</dbReference>
<dbReference type="InterPro" id="IPR027409">
    <property type="entry name" value="GroEL-like_apical_dom_sf"/>
</dbReference>
<proteinExistence type="predicted"/>
<dbReference type="GO" id="GO:0005737">
    <property type="term" value="C:cytoplasm"/>
    <property type="evidence" value="ECO:0007669"/>
    <property type="project" value="TreeGrafter"/>
</dbReference>
<dbReference type="PANTHER" id="PTHR46787:SF1">
    <property type="entry name" value="MOLECULAR CHAPERONE MKKS"/>
    <property type="match status" value="1"/>
</dbReference>
<dbReference type="Proteomes" id="UP001515480">
    <property type="component" value="Unassembled WGS sequence"/>
</dbReference>
<sequence length="609" mass="64076">MSTALGEEVAAVSSHSALQLLRTLSASSYGPAGKSKIIRASSDGALTITSTSHRIFGAIRVEQPLARVLLELTSARQAGGADGGLFTLLLATELLLLAERAPLSSHLVSSLLPEAMELCTSFLLAPECAVVADLKVSDLESLLALMQSVLSPKRVALPSLDGLNPAVGEVRQLAFLIVSAFVQSIGSAADYETEMAPSKTNLNPSQPDEQPTNLLPGVRLLAVVGGSQLDSELLVGVVLDTPFFASTLQASCCRTSHLAVALYNVNLEPMMPTSLSAKVSLTSSSKTTVAEGLHEMLAKFAKAIENAGISLVACQQRVAPALVLLLNSYGISVLARLSLRHIGAVQRLTGATPISELAVPQAAFCGVLGEVRTVSFSGTDYVHLVPAVGAHAHVQPVSTLVLRAPTRTASDELRAVVTCGLNTLGKALTQQRPRLLPGGGCIETIWARILRDRARTLGAPTSAETAQDALFRRSRQQVLVLLAEALGNVVGALVGNAGVDVSEVMQQLDVANSEGCELKASNCQSAWSLFGWDADRGCVCSVLTLQRVQATFVQREDKNQLILDEVSVKALVQQALLVELESCKIEALRTAVEVACSVMCVDDVVVDGK</sequence>
<dbReference type="GO" id="GO:0051082">
    <property type="term" value="F:unfolded protein binding"/>
    <property type="evidence" value="ECO:0007669"/>
    <property type="project" value="InterPro"/>
</dbReference>
<dbReference type="PANTHER" id="PTHR46787">
    <property type="entry name" value="SYNDROMES PUTATIVE CHAPERONIN-RELATED"/>
    <property type="match status" value="1"/>
</dbReference>
<dbReference type="InterPro" id="IPR028790">
    <property type="entry name" value="MKKS"/>
</dbReference>
<protein>
    <submittedName>
        <fullName evidence="1">Uncharacterized protein</fullName>
    </submittedName>
</protein>
<dbReference type="EMBL" id="JBGBPQ010000022">
    <property type="protein sequence ID" value="KAL1503045.1"/>
    <property type="molecule type" value="Genomic_DNA"/>
</dbReference>
<dbReference type="Gene3D" id="3.30.260.10">
    <property type="entry name" value="TCP-1-like chaperonin intermediate domain"/>
    <property type="match status" value="1"/>
</dbReference>
<gene>
    <name evidence="1" type="ORF">AB1Y20_011113</name>
</gene>
<evidence type="ECO:0000313" key="2">
    <source>
        <dbReference type="Proteomes" id="UP001515480"/>
    </source>
</evidence>
<dbReference type="InterPro" id="IPR002423">
    <property type="entry name" value="Cpn60/GroEL/TCP-1"/>
</dbReference>
<reference evidence="1 2" key="1">
    <citation type="journal article" date="2024" name="Science">
        <title>Giant polyketide synthase enzymes in the biosynthesis of giant marine polyether toxins.</title>
        <authorList>
            <person name="Fallon T.R."/>
            <person name="Shende V.V."/>
            <person name="Wierzbicki I.H."/>
            <person name="Pendleton A.L."/>
            <person name="Watervoot N.F."/>
            <person name="Auber R.P."/>
            <person name="Gonzalez D.J."/>
            <person name="Wisecaver J.H."/>
            <person name="Moore B.S."/>
        </authorList>
    </citation>
    <scope>NUCLEOTIDE SEQUENCE [LARGE SCALE GENOMIC DNA]</scope>
    <source>
        <strain evidence="1 2">12B1</strain>
    </source>
</reference>
<name>A0AB34ILZ1_PRYPA</name>
<keyword evidence="2" id="KW-1185">Reference proteome</keyword>
<evidence type="ECO:0000313" key="1">
    <source>
        <dbReference type="EMBL" id="KAL1503045.1"/>
    </source>
</evidence>
<dbReference type="Pfam" id="PF00118">
    <property type="entry name" value="Cpn60_TCP1"/>
    <property type="match status" value="1"/>
</dbReference>
<dbReference type="Gene3D" id="1.10.560.10">
    <property type="entry name" value="GroEL-like equatorial domain"/>
    <property type="match status" value="1"/>
</dbReference>
<dbReference type="GO" id="GO:0006457">
    <property type="term" value="P:protein folding"/>
    <property type="evidence" value="ECO:0007669"/>
    <property type="project" value="InterPro"/>
</dbReference>
<dbReference type="GO" id="GO:0060271">
    <property type="term" value="P:cilium assembly"/>
    <property type="evidence" value="ECO:0007669"/>
    <property type="project" value="InterPro"/>
</dbReference>
<dbReference type="Gene3D" id="3.50.7.10">
    <property type="entry name" value="GroEL"/>
    <property type="match status" value="1"/>
</dbReference>
<dbReference type="InterPro" id="IPR027413">
    <property type="entry name" value="GROEL-like_equatorial_sf"/>
</dbReference>
<dbReference type="GO" id="GO:0032502">
    <property type="term" value="P:developmental process"/>
    <property type="evidence" value="ECO:0007669"/>
    <property type="project" value="TreeGrafter"/>
</dbReference>
<dbReference type="GO" id="GO:0051131">
    <property type="term" value="P:chaperone-mediated protein complex assembly"/>
    <property type="evidence" value="ECO:0007669"/>
    <property type="project" value="TreeGrafter"/>
</dbReference>
<dbReference type="GO" id="GO:0005524">
    <property type="term" value="F:ATP binding"/>
    <property type="evidence" value="ECO:0007669"/>
    <property type="project" value="InterPro"/>
</dbReference>
<accession>A0AB34ILZ1</accession>
<dbReference type="AlphaFoldDB" id="A0AB34ILZ1"/>
<dbReference type="InterPro" id="IPR027410">
    <property type="entry name" value="TCP-1-like_intermed_sf"/>
</dbReference>
<organism evidence="1 2">
    <name type="scientific">Prymnesium parvum</name>
    <name type="common">Toxic golden alga</name>
    <dbReference type="NCBI Taxonomy" id="97485"/>
    <lineage>
        <taxon>Eukaryota</taxon>
        <taxon>Haptista</taxon>
        <taxon>Haptophyta</taxon>
        <taxon>Prymnesiophyceae</taxon>
        <taxon>Prymnesiales</taxon>
        <taxon>Prymnesiaceae</taxon>
        <taxon>Prymnesium</taxon>
    </lineage>
</organism>
<comment type="caution">
    <text evidence="1">The sequence shown here is derived from an EMBL/GenBank/DDBJ whole genome shotgun (WGS) entry which is preliminary data.</text>
</comment>